<dbReference type="AlphaFoldDB" id="A0A9P0Z3M4"/>
<dbReference type="OrthoDB" id="1305065at2759"/>
<feature type="domain" description="Reverse transcriptase Ty1/copia-type" evidence="1">
    <location>
        <begin position="3"/>
        <end position="109"/>
    </location>
</feature>
<dbReference type="Pfam" id="PF07727">
    <property type="entry name" value="RVT_2"/>
    <property type="match status" value="1"/>
</dbReference>
<name>A0A9P0Z3M4_CUSEU</name>
<comment type="caution">
    <text evidence="2">The sequence shown here is derived from an EMBL/GenBank/DDBJ whole genome shotgun (WGS) entry which is preliminary data.</text>
</comment>
<keyword evidence="3" id="KW-1185">Reference proteome</keyword>
<evidence type="ECO:0000259" key="1">
    <source>
        <dbReference type="Pfam" id="PF07727"/>
    </source>
</evidence>
<dbReference type="EMBL" id="CAMAPE010000019">
    <property type="protein sequence ID" value="CAH9086100.1"/>
    <property type="molecule type" value="Genomic_DNA"/>
</dbReference>
<dbReference type="PANTHER" id="PTHR11439">
    <property type="entry name" value="GAG-POL-RELATED RETROTRANSPOSON"/>
    <property type="match status" value="1"/>
</dbReference>
<protein>
    <recommendedName>
        <fullName evidence="1">Reverse transcriptase Ty1/copia-type domain-containing protein</fullName>
    </recommendedName>
</protein>
<dbReference type="SUPFAM" id="SSF56672">
    <property type="entry name" value="DNA/RNA polymerases"/>
    <property type="match status" value="1"/>
</dbReference>
<evidence type="ECO:0000313" key="3">
    <source>
        <dbReference type="Proteomes" id="UP001152484"/>
    </source>
</evidence>
<evidence type="ECO:0000313" key="2">
    <source>
        <dbReference type="EMBL" id="CAH9086100.1"/>
    </source>
</evidence>
<accession>A0A9P0Z3M4</accession>
<proteinExistence type="predicted"/>
<gene>
    <name evidence="2" type="ORF">CEURO_LOCUS9479</name>
</gene>
<reference evidence="2" key="1">
    <citation type="submission" date="2022-07" db="EMBL/GenBank/DDBJ databases">
        <authorList>
            <person name="Macas J."/>
            <person name="Novak P."/>
            <person name="Neumann P."/>
        </authorList>
    </citation>
    <scope>NUCLEOTIDE SEQUENCE</scope>
</reference>
<dbReference type="InterPro" id="IPR043502">
    <property type="entry name" value="DNA/RNA_pol_sf"/>
</dbReference>
<dbReference type="CDD" id="cd09272">
    <property type="entry name" value="RNase_HI_RT_Ty1"/>
    <property type="match status" value="1"/>
</dbReference>
<organism evidence="2 3">
    <name type="scientific">Cuscuta europaea</name>
    <name type="common">European dodder</name>
    <dbReference type="NCBI Taxonomy" id="41803"/>
    <lineage>
        <taxon>Eukaryota</taxon>
        <taxon>Viridiplantae</taxon>
        <taxon>Streptophyta</taxon>
        <taxon>Embryophyta</taxon>
        <taxon>Tracheophyta</taxon>
        <taxon>Spermatophyta</taxon>
        <taxon>Magnoliopsida</taxon>
        <taxon>eudicotyledons</taxon>
        <taxon>Gunneridae</taxon>
        <taxon>Pentapetalae</taxon>
        <taxon>asterids</taxon>
        <taxon>lamiids</taxon>
        <taxon>Solanales</taxon>
        <taxon>Convolvulaceae</taxon>
        <taxon>Cuscuteae</taxon>
        <taxon>Cuscuta</taxon>
        <taxon>Cuscuta subgen. Cuscuta</taxon>
    </lineage>
</organism>
<sequence>MVSHGYNRNQFDNCVYSKKVSGDSYVYLLLYVDDMLIAASNIAVINDLKALLKSEFEMKGLGAAKRILGMDIWRDRKVGRLWVSQEKYIEKILQSFSIDQSKPVSTPLAAHFELDRSTIPATDGEMHYMKTVPYSSAVGSLMHAMVCTRPNLAHAVSVVSRFMSNPGKAHWVAVKWILRYLKGASGVCLVYDSKGQDDGLVGYADSDYGGDLIKRRSLTCYIFTLFRCAVSWKSTLQPTVALSTTEVEYMSMIEGIKEGVWLHGLVQSLGLKLEKPILLCDSQIALSLAKNPMYHERTKHIDVRLNFVRDYLEEDKCAIQKIATEHNPADMLTKALPVEKFEHCLNLVNIRRR</sequence>
<dbReference type="Proteomes" id="UP001152484">
    <property type="component" value="Unassembled WGS sequence"/>
</dbReference>
<dbReference type="InterPro" id="IPR013103">
    <property type="entry name" value="RVT_2"/>
</dbReference>